<comment type="caution">
    <text evidence="1">The sequence shown here is derived from an EMBL/GenBank/DDBJ whole genome shotgun (WGS) entry which is preliminary data.</text>
</comment>
<protein>
    <submittedName>
        <fullName evidence="1">Uncharacterized protein</fullName>
    </submittedName>
</protein>
<dbReference type="Proteomes" id="UP000814140">
    <property type="component" value="Unassembled WGS sequence"/>
</dbReference>
<accession>A0ACB8TGA3</accession>
<dbReference type="EMBL" id="MU277190">
    <property type="protein sequence ID" value="KAI0067447.1"/>
    <property type="molecule type" value="Genomic_DNA"/>
</dbReference>
<gene>
    <name evidence="1" type="ORF">BV25DRAFT_1819786</name>
</gene>
<evidence type="ECO:0000313" key="2">
    <source>
        <dbReference type="Proteomes" id="UP000814140"/>
    </source>
</evidence>
<sequence>MAGFIDVLSLIFTVSLFVGAIVGVVIVVRKVSQAVDSTKASLREKGWTISDSGVSVKTSKRLNREDYIDATQRGIMKAMSASTFGNASVTNSPNNSPNPNTYTPATKNASVTNLAQNGVGGRSGSISSQSDSGRRGFHLRRAK</sequence>
<evidence type="ECO:0000313" key="1">
    <source>
        <dbReference type="EMBL" id="KAI0067447.1"/>
    </source>
</evidence>
<proteinExistence type="predicted"/>
<reference evidence="1" key="2">
    <citation type="journal article" date="2022" name="New Phytol.">
        <title>Evolutionary transition to the ectomycorrhizal habit in the genomes of a hyperdiverse lineage of mushroom-forming fungi.</title>
        <authorList>
            <person name="Looney B."/>
            <person name="Miyauchi S."/>
            <person name="Morin E."/>
            <person name="Drula E."/>
            <person name="Courty P.E."/>
            <person name="Kohler A."/>
            <person name="Kuo A."/>
            <person name="LaButti K."/>
            <person name="Pangilinan J."/>
            <person name="Lipzen A."/>
            <person name="Riley R."/>
            <person name="Andreopoulos W."/>
            <person name="He G."/>
            <person name="Johnson J."/>
            <person name="Nolan M."/>
            <person name="Tritt A."/>
            <person name="Barry K.W."/>
            <person name="Grigoriev I.V."/>
            <person name="Nagy L.G."/>
            <person name="Hibbett D."/>
            <person name="Henrissat B."/>
            <person name="Matheny P.B."/>
            <person name="Labbe J."/>
            <person name="Martin F.M."/>
        </authorList>
    </citation>
    <scope>NUCLEOTIDE SEQUENCE</scope>
    <source>
        <strain evidence="1">HHB10654</strain>
    </source>
</reference>
<name>A0ACB8TGA3_9AGAM</name>
<keyword evidence="2" id="KW-1185">Reference proteome</keyword>
<reference evidence="1" key="1">
    <citation type="submission" date="2021-03" db="EMBL/GenBank/DDBJ databases">
        <authorList>
            <consortium name="DOE Joint Genome Institute"/>
            <person name="Ahrendt S."/>
            <person name="Looney B.P."/>
            <person name="Miyauchi S."/>
            <person name="Morin E."/>
            <person name="Drula E."/>
            <person name="Courty P.E."/>
            <person name="Chicoki N."/>
            <person name="Fauchery L."/>
            <person name="Kohler A."/>
            <person name="Kuo A."/>
            <person name="Labutti K."/>
            <person name="Pangilinan J."/>
            <person name="Lipzen A."/>
            <person name="Riley R."/>
            <person name="Andreopoulos W."/>
            <person name="He G."/>
            <person name="Johnson J."/>
            <person name="Barry K.W."/>
            <person name="Grigoriev I.V."/>
            <person name="Nagy L."/>
            <person name="Hibbett D."/>
            <person name="Henrissat B."/>
            <person name="Matheny P.B."/>
            <person name="Labbe J."/>
            <person name="Martin F."/>
        </authorList>
    </citation>
    <scope>NUCLEOTIDE SEQUENCE</scope>
    <source>
        <strain evidence="1">HHB10654</strain>
    </source>
</reference>
<organism evidence="1 2">
    <name type="scientific">Artomyces pyxidatus</name>
    <dbReference type="NCBI Taxonomy" id="48021"/>
    <lineage>
        <taxon>Eukaryota</taxon>
        <taxon>Fungi</taxon>
        <taxon>Dikarya</taxon>
        <taxon>Basidiomycota</taxon>
        <taxon>Agaricomycotina</taxon>
        <taxon>Agaricomycetes</taxon>
        <taxon>Russulales</taxon>
        <taxon>Auriscalpiaceae</taxon>
        <taxon>Artomyces</taxon>
    </lineage>
</organism>